<evidence type="ECO:0000313" key="9">
    <source>
        <dbReference type="EMBL" id="CAD9139675.1"/>
    </source>
</evidence>
<comment type="subcellular location">
    <subcellularLocation>
        <location evidence="1">Membrane</location>
        <topology evidence="1">Multi-pass membrane protein</topology>
    </subcellularLocation>
</comment>
<evidence type="ECO:0000256" key="7">
    <source>
        <dbReference type="SAM" id="MobiDB-lite"/>
    </source>
</evidence>
<feature type="compositionally biased region" description="Pro residues" evidence="7">
    <location>
        <begin position="225"/>
        <end position="236"/>
    </location>
</feature>
<dbReference type="GO" id="GO:0016020">
    <property type="term" value="C:membrane"/>
    <property type="evidence" value="ECO:0007669"/>
    <property type="project" value="UniProtKB-SubCell"/>
</dbReference>
<feature type="transmembrane region" description="Helical" evidence="8">
    <location>
        <begin position="247"/>
        <end position="267"/>
    </location>
</feature>
<dbReference type="GO" id="GO:0016485">
    <property type="term" value="P:protein processing"/>
    <property type="evidence" value="ECO:0007669"/>
    <property type="project" value="InterPro"/>
</dbReference>
<evidence type="ECO:0000256" key="4">
    <source>
        <dbReference type="ARBA" id="ARBA00022976"/>
    </source>
</evidence>
<keyword evidence="3 8" id="KW-0812">Transmembrane</keyword>
<accession>A0A7S1QHD0</accession>
<comment type="similarity">
    <text evidence="2">Belongs to the APH-1 family.</text>
</comment>
<feature type="transmembrane region" description="Helical" evidence="8">
    <location>
        <begin position="80"/>
        <end position="103"/>
    </location>
</feature>
<protein>
    <submittedName>
        <fullName evidence="9">Uncharacterized protein</fullName>
    </submittedName>
</protein>
<feature type="transmembrane region" description="Helical" evidence="8">
    <location>
        <begin position="20"/>
        <end position="44"/>
    </location>
</feature>
<evidence type="ECO:0000256" key="2">
    <source>
        <dbReference type="ARBA" id="ARBA00005577"/>
    </source>
</evidence>
<evidence type="ECO:0000256" key="5">
    <source>
        <dbReference type="ARBA" id="ARBA00022989"/>
    </source>
</evidence>
<gene>
    <name evidence="9" type="ORF">NDES1114_LOCUS26985</name>
</gene>
<dbReference type="EMBL" id="HBGF01040295">
    <property type="protein sequence ID" value="CAD9139675.1"/>
    <property type="molecule type" value="Transcribed_RNA"/>
</dbReference>
<proteinExistence type="inferred from homology"/>
<dbReference type="InterPro" id="IPR009294">
    <property type="entry name" value="Aph-1"/>
</dbReference>
<dbReference type="GO" id="GO:0007219">
    <property type="term" value="P:Notch signaling pathway"/>
    <property type="evidence" value="ECO:0007669"/>
    <property type="project" value="UniProtKB-KW"/>
</dbReference>
<dbReference type="Pfam" id="PF06105">
    <property type="entry name" value="Aph-1"/>
    <property type="match status" value="1"/>
</dbReference>
<evidence type="ECO:0000256" key="6">
    <source>
        <dbReference type="ARBA" id="ARBA00023136"/>
    </source>
</evidence>
<keyword evidence="4" id="KW-0914">Notch signaling pathway</keyword>
<name>A0A7S1QHD0_NEODS</name>
<sequence>MLTTLFWGSVLQAYGPLVVMMFAVLAFHPTLAVLAMASAFVSLVPIQMTSFVYMLVIASHGGASVSAFDSNAANAADSGRGWIVVCGVIFQELTRLALAYGVVRAEWFFRTHHQVLFASRFRLLPVGAACGFGMAATLSLLQFGALLQAIEALGDPGVSVVNDQAVLWERGTCPQLPFVFFQALSWCFMSVCHVSWSAVMTTSVAALVDNGTLGPSTAPVENTSPIPPRFRAPIPRPTTLRPTDGRIAIFMVIVLHFIASTVSLVNSDAFDITTAEAVAGRGCITTLPVQATVMIASIALAWAAARLDVCKRVDSQDL</sequence>
<feature type="transmembrane region" description="Helical" evidence="8">
    <location>
        <begin position="123"/>
        <end position="150"/>
    </location>
</feature>
<evidence type="ECO:0000256" key="3">
    <source>
        <dbReference type="ARBA" id="ARBA00022692"/>
    </source>
</evidence>
<feature type="region of interest" description="Disordered" evidence="7">
    <location>
        <begin position="218"/>
        <end position="237"/>
    </location>
</feature>
<feature type="transmembrane region" description="Helical" evidence="8">
    <location>
        <begin position="176"/>
        <end position="196"/>
    </location>
</feature>
<evidence type="ECO:0000256" key="1">
    <source>
        <dbReference type="ARBA" id="ARBA00004141"/>
    </source>
</evidence>
<reference evidence="9" key="1">
    <citation type="submission" date="2021-01" db="EMBL/GenBank/DDBJ databases">
        <authorList>
            <person name="Corre E."/>
            <person name="Pelletier E."/>
            <person name="Niang G."/>
            <person name="Scheremetjew M."/>
            <person name="Finn R."/>
            <person name="Kale V."/>
            <person name="Holt S."/>
            <person name="Cochrane G."/>
            <person name="Meng A."/>
            <person name="Brown T."/>
            <person name="Cohen L."/>
        </authorList>
    </citation>
    <scope>NUCLEOTIDE SEQUENCE</scope>
    <source>
        <strain evidence="9">CCAP 1951/1</strain>
    </source>
</reference>
<dbReference type="PANTHER" id="PTHR12889">
    <property type="entry name" value="GAMMA-SECRETASE SUBUNIT APH-1"/>
    <property type="match status" value="1"/>
</dbReference>
<evidence type="ECO:0000256" key="8">
    <source>
        <dbReference type="SAM" id="Phobius"/>
    </source>
</evidence>
<keyword evidence="6 8" id="KW-0472">Membrane</keyword>
<organism evidence="9">
    <name type="scientific">Neobodo designis</name>
    <name type="common">Flagellated protozoan</name>
    <name type="synonym">Bodo designis</name>
    <dbReference type="NCBI Taxonomy" id="312471"/>
    <lineage>
        <taxon>Eukaryota</taxon>
        <taxon>Discoba</taxon>
        <taxon>Euglenozoa</taxon>
        <taxon>Kinetoplastea</taxon>
        <taxon>Metakinetoplastina</taxon>
        <taxon>Neobodonida</taxon>
        <taxon>Neobodo</taxon>
    </lineage>
</organism>
<dbReference type="AlphaFoldDB" id="A0A7S1QHD0"/>
<keyword evidence="5 8" id="KW-1133">Transmembrane helix</keyword>
<feature type="transmembrane region" description="Helical" evidence="8">
    <location>
        <begin position="287"/>
        <end position="305"/>
    </location>
</feature>